<keyword evidence="6" id="KW-1185">Reference proteome</keyword>
<organism evidence="5 6">
    <name type="scientific">Sideroxydans lithotrophicus (strain ES-1)</name>
    <dbReference type="NCBI Taxonomy" id="580332"/>
    <lineage>
        <taxon>Bacteria</taxon>
        <taxon>Pseudomonadati</taxon>
        <taxon>Pseudomonadota</taxon>
        <taxon>Betaproteobacteria</taxon>
        <taxon>Nitrosomonadales</taxon>
        <taxon>Gallionellaceae</taxon>
        <taxon>Sideroxydans</taxon>
    </lineage>
</organism>
<reference evidence="5 6" key="1">
    <citation type="submission" date="2010-03" db="EMBL/GenBank/DDBJ databases">
        <title>Complete sequence of Sideroxydans lithotrophicus ES-1.</title>
        <authorList>
            <consortium name="US DOE Joint Genome Institute"/>
            <person name="Lucas S."/>
            <person name="Copeland A."/>
            <person name="Lapidus A."/>
            <person name="Cheng J.-F."/>
            <person name="Bruce D."/>
            <person name="Goodwin L."/>
            <person name="Pitluck S."/>
            <person name="Munk A.C."/>
            <person name="Detter J.C."/>
            <person name="Han C."/>
            <person name="Tapia R."/>
            <person name="Larimer F."/>
            <person name="Land M."/>
            <person name="Hauser L."/>
            <person name="Kyrpides N."/>
            <person name="Ivanova N."/>
            <person name="Emerson D."/>
            <person name="Woyke T."/>
        </authorList>
    </citation>
    <scope>NUCLEOTIDE SEQUENCE [LARGE SCALE GENOMIC DNA]</scope>
    <source>
        <strain evidence="5 6">ES-1</strain>
    </source>
</reference>
<dbReference type="Gene3D" id="2.40.160.20">
    <property type="match status" value="1"/>
</dbReference>
<evidence type="ECO:0000256" key="3">
    <source>
        <dbReference type="SAM" id="SignalP"/>
    </source>
</evidence>
<keyword evidence="2 3" id="KW-0732">Signal</keyword>
<dbReference type="Pfam" id="PF13505">
    <property type="entry name" value="OMP_b-brl"/>
    <property type="match status" value="1"/>
</dbReference>
<keyword evidence="5" id="KW-0812">Transmembrane</keyword>
<dbReference type="HOGENOM" id="CLU_116770_0_0_4"/>
<dbReference type="OrthoDB" id="5360144at2"/>
<dbReference type="SUPFAM" id="SSF56925">
    <property type="entry name" value="OMPA-like"/>
    <property type="match status" value="1"/>
</dbReference>
<dbReference type="InterPro" id="IPR027385">
    <property type="entry name" value="Beta-barrel_OMP"/>
</dbReference>
<evidence type="ECO:0000256" key="1">
    <source>
        <dbReference type="ARBA" id="ARBA00004442"/>
    </source>
</evidence>
<sequence precursor="true">MKKIASVLFLSATVSASAFAADQGAYVNADLGQANFSNATSQFSTTKFGNPGSITIGGGYHFNQNVGVEAGYSIIGDSTITTSAGGGASTTEKLKTSSLQLAAVGTFPINDKFDLFGKLGLANTKIDYTATAFGGTFVPSVAQTASASKTNLMFGIGGQFNINKRFGIRLQYQDFGKVQLPGLFFGGVNAPNIGVQVFSVGGVYNF</sequence>
<evidence type="ECO:0000313" key="6">
    <source>
        <dbReference type="Proteomes" id="UP000001625"/>
    </source>
</evidence>
<evidence type="ECO:0000256" key="2">
    <source>
        <dbReference type="ARBA" id="ARBA00022729"/>
    </source>
</evidence>
<dbReference type="KEGG" id="slt:Slit_0182"/>
<gene>
    <name evidence="5" type="ordered locus">Slit_0182</name>
</gene>
<dbReference type="eggNOG" id="COG3637">
    <property type="taxonomic scope" value="Bacteria"/>
</dbReference>
<comment type="subcellular location">
    <subcellularLocation>
        <location evidence="1">Cell outer membrane</location>
    </subcellularLocation>
</comment>
<dbReference type="Proteomes" id="UP000001625">
    <property type="component" value="Chromosome"/>
</dbReference>
<name>D5CU89_SIDLE</name>
<feature type="signal peptide" evidence="3">
    <location>
        <begin position="1"/>
        <end position="20"/>
    </location>
</feature>
<protein>
    <submittedName>
        <fullName evidence="5">OmpA domain protein transmembrane region-containing protein</fullName>
    </submittedName>
</protein>
<feature type="domain" description="Outer membrane protein beta-barrel" evidence="4">
    <location>
        <begin position="7"/>
        <end position="206"/>
    </location>
</feature>
<feature type="chain" id="PRO_5003069623" evidence="3">
    <location>
        <begin position="21"/>
        <end position="206"/>
    </location>
</feature>
<evidence type="ECO:0000259" key="4">
    <source>
        <dbReference type="Pfam" id="PF13505"/>
    </source>
</evidence>
<dbReference type="RefSeq" id="WP_013028323.1">
    <property type="nucleotide sequence ID" value="NC_013959.1"/>
</dbReference>
<dbReference type="GO" id="GO:0009279">
    <property type="term" value="C:cell outer membrane"/>
    <property type="evidence" value="ECO:0007669"/>
    <property type="project" value="UniProtKB-SubCell"/>
</dbReference>
<dbReference type="InterPro" id="IPR011250">
    <property type="entry name" value="OMP/PagP_B-barrel"/>
</dbReference>
<proteinExistence type="predicted"/>
<keyword evidence="5" id="KW-0472">Membrane</keyword>
<evidence type="ECO:0000313" key="5">
    <source>
        <dbReference type="EMBL" id="ADE10424.1"/>
    </source>
</evidence>
<dbReference type="STRING" id="580332.Slit_0182"/>
<dbReference type="EMBL" id="CP001965">
    <property type="protein sequence ID" value="ADE10424.1"/>
    <property type="molecule type" value="Genomic_DNA"/>
</dbReference>
<accession>D5CU89</accession>
<dbReference type="AlphaFoldDB" id="D5CU89"/>